<dbReference type="Proteomes" id="UP000075714">
    <property type="component" value="Unassembled WGS sequence"/>
</dbReference>
<protein>
    <submittedName>
        <fullName evidence="2">Uncharacterized protein</fullName>
    </submittedName>
</protein>
<dbReference type="EMBL" id="LSYV01000482">
    <property type="protein sequence ID" value="KXZ41410.1"/>
    <property type="molecule type" value="Genomic_DNA"/>
</dbReference>
<sequence length="154" mass="16537">MATTASQFRTEQERIDSLTMAITNPNVVGSGYIQFPPQKPFEKPVVFQPPTVAHLEFPTEYQDYIKATGQQPPNGTAAAPGVRPPVPAASPRPGPPAPVPQNGRPQAPAQPQYRPPQPGYQGQAPARPPATQGGLSKSQKKRLRKKLRDTGAAK</sequence>
<organism evidence="2 3">
    <name type="scientific">Gonium pectorale</name>
    <name type="common">Green alga</name>
    <dbReference type="NCBI Taxonomy" id="33097"/>
    <lineage>
        <taxon>Eukaryota</taxon>
        <taxon>Viridiplantae</taxon>
        <taxon>Chlorophyta</taxon>
        <taxon>core chlorophytes</taxon>
        <taxon>Chlorophyceae</taxon>
        <taxon>CS clade</taxon>
        <taxon>Chlamydomonadales</taxon>
        <taxon>Volvocaceae</taxon>
        <taxon>Gonium</taxon>
    </lineage>
</organism>
<dbReference type="OrthoDB" id="515565at2759"/>
<comment type="caution">
    <text evidence="2">The sequence shown here is derived from an EMBL/GenBank/DDBJ whole genome shotgun (WGS) entry which is preliminary data.</text>
</comment>
<dbReference type="AlphaFoldDB" id="A0A150FWJ5"/>
<evidence type="ECO:0000313" key="2">
    <source>
        <dbReference type="EMBL" id="KXZ41410.1"/>
    </source>
</evidence>
<gene>
    <name evidence="2" type="ORF">GPECTOR_485g427</name>
</gene>
<feature type="region of interest" description="Disordered" evidence="1">
    <location>
        <begin position="66"/>
        <end position="154"/>
    </location>
</feature>
<evidence type="ECO:0000256" key="1">
    <source>
        <dbReference type="SAM" id="MobiDB-lite"/>
    </source>
</evidence>
<evidence type="ECO:0000313" key="3">
    <source>
        <dbReference type="Proteomes" id="UP000075714"/>
    </source>
</evidence>
<feature type="compositionally biased region" description="Basic residues" evidence="1">
    <location>
        <begin position="138"/>
        <end position="147"/>
    </location>
</feature>
<name>A0A150FWJ5_GONPE</name>
<accession>A0A150FWJ5</accession>
<reference evidence="3" key="1">
    <citation type="journal article" date="2016" name="Nat. Commun.">
        <title>The Gonium pectorale genome demonstrates co-option of cell cycle regulation during the evolution of multicellularity.</title>
        <authorList>
            <person name="Hanschen E.R."/>
            <person name="Marriage T.N."/>
            <person name="Ferris P.J."/>
            <person name="Hamaji T."/>
            <person name="Toyoda A."/>
            <person name="Fujiyama A."/>
            <person name="Neme R."/>
            <person name="Noguchi H."/>
            <person name="Minakuchi Y."/>
            <person name="Suzuki M."/>
            <person name="Kawai-Toyooka H."/>
            <person name="Smith D.R."/>
            <person name="Sparks H."/>
            <person name="Anderson J."/>
            <person name="Bakaric R."/>
            <person name="Luria V."/>
            <person name="Karger A."/>
            <person name="Kirschner M.W."/>
            <person name="Durand P.M."/>
            <person name="Michod R.E."/>
            <person name="Nozaki H."/>
            <person name="Olson B.J."/>
        </authorList>
    </citation>
    <scope>NUCLEOTIDE SEQUENCE [LARGE SCALE GENOMIC DNA]</scope>
    <source>
        <strain evidence="3">NIES-2863</strain>
    </source>
</reference>
<feature type="compositionally biased region" description="Pro residues" evidence="1">
    <location>
        <begin position="82"/>
        <end position="99"/>
    </location>
</feature>
<keyword evidence="3" id="KW-1185">Reference proteome</keyword>
<feature type="compositionally biased region" description="Low complexity" evidence="1">
    <location>
        <begin position="100"/>
        <end position="112"/>
    </location>
</feature>
<proteinExistence type="predicted"/>